<accession>A0A2L0UH53</accession>
<reference evidence="2 3" key="1">
    <citation type="submission" date="2017-11" db="EMBL/GenBank/DDBJ databases">
        <title>Draft genome of Arthrobacter agilis strain UMCV2, a plant growth-promoting rhizobacterium and biocontrol capacity of phytopathogenic fungi.</title>
        <authorList>
            <person name="Martinez-Camara R."/>
            <person name="Santoyo G."/>
            <person name="Moreno-Hagelsieb G."/>
            <person name="Valencia-Cantero E."/>
        </authorList>
    </citation>
    <scope>NUCLEOTIDE SEQUENCE [LARGE SCALE GENOMIC DNA]</scope>
    <source>
        <strain evidence="2 3">UMCV2</strain>
    </source>
</reference>
<dbReference type="InterPro" id="IPR000192">
    <property type="entry name" value="Aminotrans_V_dom"/>
</dbReference>
<protein>
    <recommendedName>
        <fullName evidence="1">Aminotransferase class V domain-containing protein</fullName>
    </recommendedName>
</protein>
<evidence type="ECO:0000313" key="2">
    <source>
        <dbReference type="EMBL" id="AUZ88557.1"/>
    </source>
</evidence>
<dbReference type="Gene3D" id="3.40.640.10">
    <property type="entry name" value="Type I PLP-dependent aspartate aminotransferase-like (Major domain)"/>
    <property type="match status" value="1"/>
</dbReference>
<dbReference type="InterPro" id="IPR015424">
    <property type="entry name" value="PyrdxlP-dep_Trfase"/>
</dbReference>
<dbReference type="AlphaFoldDB" id="A0A2L0UH53"/>
<dbReference type="InterPro" id="IPR015421">
    <property type="entry name" value="PyrdxlP-dep_Trfase_major"/>
</dbReference>
<sequence>MVPDRRVDCMGATQDDAALFAAYQGTFSEAPGYLNFASFGPPSTAVRDHVAHLMETAGEAAVGASSTLESEDKRAREAFSRLSGFPLEQVGLTGSTSLGLFQVAFGLASGAVLVGAGEFPSNTYPWLRTGAAGRARVDLMGEPGTRVTPDVVARRLTGDTVAVSVSAVDFRTGYRADLAGIRDAIGPDRLLVVDGIQGFAVADLEWTLADVLIAGAQKWVRAGWGVAGIAMSPQGLERIEPLLTGWTGVADARRYDGEEHAPLPGAGRFSISNLSPYATGAFAEALELIEPVGVPAIEGIIATHAGALIDQLDAAGVPVLSPREREDRAGIVVAGLPGRAAEAHAALAAADISVTLHGPDRIRLSVHATTRSEVLGEAAGVLADFV</sequence>
<dbReference type="SUPFAM" id="SSF53383">
    <property type="entry name" value="PLP-dependent transferases"/>
    <property type="match status" value="1"/>
</dbReference>
<dbReference type="Proteomes" id="UP000239187">
    <property type="component" value="Chromosome"/>
</dbReference>
<dbReference type="PANTHER" id="PTHR43586:SF15">
    <property type="entry name" value="BLR3095 PROTEIN"/>
    <property type="match status" value="1"/>
</dbReference>
<dbReference type="Gene3D" id="3.90.1150.10">
    <property type="entry name" value="Aspartate Aminotransferase, domain 1"/>
    <property type="match status" value="1"/>
</dbReference>
<gene>
    <name evidence="2" type="ORF">CVO76_13600</name>
</gene>
<evidence type="ECO:0000259" key="1">
    <source>
        <dbReference type="Pfam" id="PF00266"/>
    </source>
</evidence>
<dbReference type="InterPro" id="IPR015422">
    <property type="entry name" value="PyrdxlP-dep_Trfase_small"/>
</dbReference>
<dbReference type="PANTHER" id="PTHR43586">
    <property type="entry name" value="CYSTEINE DESULFURASE"/>
    <property type="match status" value="1"/>
</dbReference>
<name>A0A2L0UH53_9MICC</name>
<dbReference type="EMBL" id="CP024915">
    <property type="protein sequence ID" value="AUZ88557.1"/>
    <property type="molecule type" value="Genomic_DNA"/>
</dbReference>
<evidence type="ECO:0000313" key="3">
    <source>
        <dbReference type="Proteomes" id="UP000239187"/>
    </source>
</evidence>
<dbReference type="Pfam" id="PF00266">
    <property type="entry name" value="Aminotran_5"/>
    <property type="match status" value="1"/>
</dbReference>
<organism evidence="2 3">
    <name type="scientific">Arthrobacter agilis</name>
    <dbReference type="NCBI Taxonomy" id="37921"/>
    <lineage>
        <taxon>Bacteria</taxon>
        <taxon>Bacillati</taxon>
        <taxon>Actinomycetota</taxon>
        <taxon>Actinomycetes</taxon>
        <taxon>Micrococcales</taxon>
        <taxon>Micrococcaceae</taxon>
        <taxon>Arthrobacter</taxon>
    </lineage>
</organism>
<proteinExistence type="predicted"/>
<feature type="domain" description="Aminotransferase class V" evidence="1">
    <location>
        <begin position="74"/>
        <end position="343"/>
    </location>
</feature>